<evidence type="ECO:0000256" key="2">
    <source>
        <dbReference type="SAM" id="SignalP"/>
    </source>
</evidence>
<keyword evidence="2" id="KW-0732">Signal</keyword>
<reference evidence="3" key="1">
    <citation type="journal article" date="2020" name="Fungal Divers.">
        <title>Resolving the Mortierellaceae phylogeny through synthesis of multi-gene phylogenetics and phylogenomics.</title>
        <authorList>
            <person name="Vandepol N."/>
            <person name="Liber J."/>
            <person name="Desiro A."/>
            <person name="Na H."/>
            <person name="Kennedy M."/>
            <person name="Barry K."/>
            <person name="Grigoriev I.V."/>
            <person name="Miller A.N."/>
            <person name="O'Donnell K."/>
            <person name="Stajich J.E."/>
            <person name="Bonito G."/>
        </authorList>
    </citation>
    <scope>NUCLEOTIDE SEQUENCE</scope>
    <source>
        <strain evidence="3">KOD948</strain>
    </source>
</reference>
<dbReference type="AlphaFoldDB" id="A0A9P6Q735"/>
<dbReference type="Proteomes" id="UP000726737">
    <property type="component" value="Unassembled WGS sequence"/>
</dbReference>
<dbReference type="OrthoDB" id="2436447at2759"/>
<keyword evidence="4" id="KW-1185">Reference proteome</keyword>
<evidence type="ECO:0000256" key="1">
    <source>
        <dbReference type="SAM" id="MobiDB-lite"/>
    </source>
</evidence>
<feature type="chain" id="PRO_5040475958" evidence="2">
    <location>
        <begin position="20"/>
        <end position="125"/>
    </location>
</feature>
<dbReference type="EMBL" id="JAAAJA010000144">
    <property type="protein sequence ID" value="KAG0260779.1"/>
    <property type="molecule type" value="Genomic_DNA"/>
</dbReference>
<organism evidence="3 4">
    <name type="scientific">Mortierella polycephala</name>
    <dbReference type="NCBI Taxonomy" id="41804"/>
    <lineage>
        <taxon>Eukaryota</taxon>
        <taxon>Fungi</taxon>
        <taxon>Fungi incertae sedis</taxon>
        <taxon>Mucoromycota</taxon>
        <taxon>Mortierellomycotina</taxon>
        <taxon>Mortierellomycetes</taxon>
        <taxon>Mortierellales</taxon>
        <taxon>Mortierellaceae</taxon>
        <taxon>Mortierella</taxon>
    </lineage>
</organism>
<proteinExistence type="predicted"/>
<name>A0A9P6Q735_9FUNG</name>
<feature type="signal peptide" evidence="2">
    <location>
        <begin position="1"/>
        <end position="19"/>
    </location>
</feature>
<protein>
    <submittedName>
        <fullName evidence="3">Uncharacterized protein</fullName>
    </submittedName>
</protein>
<evidence type="ECO:0000313" key="4">
    <source>
        <dbReference type="Proteomes" id="UP000726737"/>
    </source>
</evidence>
<gene>
    <name evidence="3" type="ORF">BG011_001618</name>
</gene>
<accession>A0A9P6Q735</accession>
<evidence type="ECO:0000313" key="3">
    <source>
        <dbReference type="EMBL" id="KAG0260779.1"/>
    </source>
</evidence>
<comment type="caution">
    <text evidence="3">The sequence shown here is derived from an EMBL/GenBank/DDBJ whole genome shotgun (WGS) entry which is preliminary data.</text>
</comment>
<sequence length="125" mass="13224">MAPFNISQFLACIFVCIHASVFLTATADAAAIAPLHLSAQTPPPFAGHPPSVQYTQEEEISQPTQHLRGWPSSLDIEIDTLEIGGLSLPSLLSLFQNEEVGSVNYGNIGTGAGESGMQAVNYPRG</sequence>
<feature type="region of interest" description="Disordered" evidence="1">
    <location>
        <begin position="42"/>
        <end position="68"/>
    </location>
</feature>